<comment type="caution">
    <text evidence="2">The sequence shown here is derived from an EMBL/GenBank/DDBJ whole genome shotgun (WGS) entry which is preliminary data.</text>
</comment>
<keyword evidence="3" id="KW-1185">Reference proteome</keyword>
<evidence type="ECO:0000313" key="2">
    <source>
        <dbReference type="EMBL" id="MDN0087349.1"/>
    </source>
</evidence>
<gene>
    <name evidence="1" type="ORF">ERS137967_02878</name>
    <name evidence="2" type="ORF">QVN42_08070</name>
</gene>
<dbReference type="Proteomes" id="UP001167864">
    <property type="component" value="Unassembled WGS sequence"/>
</dbReference>
<dbReference type="EMBL" id="CPYD01000011">
    <property type="protein sequence ID" value="CNE92254.1"/>
    <property type="molecule type" value="Genomic_DNA"/>
</dbReference>
<protein>
    <submittedName>
        <fullName evidence="2">Uncharacterized protein</fullName>
    </submittedName>
</protein>
<evidence type="ECO:0000313" key="4">
    <source>
        <dbReference type="Proteomes" id="UP001167864"/>
    </source>
</evidence>
<accession>A0AAW7JXJ9</accession>
<reference evidence="2" key="2">
    <citation type="submission" date="2023-06" db="EMBL/GenBank/DDBJ databases">
        <authorList>
            <person name="Polev D.E."/>
            <person name="Saitova A.T."/>
            <person name="Bogumilchik E.A."/>
            <person name="Kokorina G.I."/>
            <person name="Voskresenskaia E.A."/>
        </authorList>
    </citation>
    <scope>NUCLEOTIDE SEQUENCE</scope>
    <source>
        <strain evidence="2">2145 StPb PI</strain>
    </source>
</reference>
<reference evidence="1 3" key="1">
    <citation type="submission" date="2015-03" db="EMBL/GenBank/DDBJ databases">
        <authorList>
            <consortium name="Pathogen Informatics"/>
            <person name="Murphy D."/>
        </authorList>
    </citation>
    <scope>NUCLEOTIDE SEQUENCE [LARGE SCALE GENOMIC DNA]</scope>
    <source>
        <strain evidence="3">type strain: CIP110231</strain>
        <strain evidence="1">Type strain: CIP110231</strain>
    </source>
</reference>
<dbReference type="Proteomes" id="UP000040578">
    <property type="component" value="Unassembled WGS sequence"/>
</dbReference>
<dbReference type="AlphaFoldDB" id="A0AAW7JXJ9"/>
<evidence type="ECO:0000313" key="3">
    <source>
        <dbReference type="Proteomes" id="UP000040578"/>
    </source>
</evidence>
<proteinExistence type="predicted"/>
<sequence>MLVSVNAYRYPTAILCGRVIVDDDVYVVPYAVMRADEMGENGADSDRYAF</sequence>
<name>A0AAW7JXJ9_9GAMM</name>
<evidence type="ECO:0000313" key="1">
    <source>
        <dbReference type="EMBL" id="CNE92254.1"/>
    </source>
</evidence>
<dbReference type="EMBL" id="JAUEHU010000006">
    <property type="protein sequence ID" value="MDN0087349.1"/>
    <property type="molecule type" value="Genomic_DNA"/>
</dbReference>
<organism evidence="2 4">
    <name type="scientific">Yersinia nurmii</name>
    <dbReference type="NCBI Taxonomy" id="685706"/>
    <lineage>
        <taxon>Bacteria</taxon>
        <taxon>Pseudomonadati</taxon>
        <taxon>Pseudomonadota</taxon>
        <taxon>Gammaproteobacteria</taxon>
        <taxon>Enterobacterales</taxon>
        <taxon>Yersiniaceae</taxon>
        <taxon>Yersinia</taxon>
    </lineage>
</organism>